<protein>
    <recommendedName>
        <fullName evidence="1">THUMP-like domain-containing protein</fullName>
    </recommendedName>
</protein>
<dbReference type="CDD" id="cd02440">
    <property type="entry name" value="AdoMet_MTases"/>
    <property type="match status" value="1"/>
</dbReference>
<dbReference type="InterPro" id="IPR041497">
    <property type="entry name" value="Thump-like"/>
</dbReference>
<dbReference type="EMBL" id="FNVO01000004">
    <property type="protein sequence ID" value="SEG33868.1"/>
    <property type="molecule type" value="Genomic_DNA"/>
</dbReference>
<reference evidence="3" key="1">
    <citation type="submission" date="2016-10" db="EMBL/GenBank/DDBJ databases">
        <authorList>
            <person name="Varghese N."/>
            <person name="Submissions S."/>
        </authorList>
    </citation>
    <scope>NUCLEOTIDE SEQUENCE [LARGE SCALE GENOMIC DNA]</scope>
    <source>
        <strain evidence="3">DSM 43163</strain>
    </source>
</reference>
<keyword evidence="3" id="KW-1185">Reference proteome</keyword>
<feature type="domain" description="THUMP-like" evidence="1">
    <location>
        <begin position="322"/>
        <end position="402"/>
    </location>
</feature>
<dbReference type="Pfam" id="PF18096">
    <property type="entry name" value="Thump_like"/>
    <property type="match status" value="1"/>
</dbReference>
<accession>A0A1H5ZBU7</accession>
<name>A0A1H5ZBU7_9ACTN</name>
<evidence type="ECO:0000313" key="2">
    <source>
        <dbReference type="EMBL" id="SEG33868.1"/>
    </source>
</evidence>
<proteinExistence type="predicted"/>
<sequence length="419" mass="44666">MEGFEELLSGPGQALLAEAAEADVSEDGLLGTASRLRERYPAALVAAALTQVRLRARAREKFGDDAARMYFTQAGLEQSTRACVAEYRARRFAAYLDGGRVLELGCGIGADLAARARAGCRGEGVERDPLTAAVARANLTALGLSDLASVRQGDATEEDPAGFAAVFADPGRRTSRGRVFDPRSYEPPLDVVLELVGRAPAGCVKAAPGIPYEAVPEGTETEWISVAGDVKEAALWSGALAGRARRRATLLDGRGRVWTLAPEEDPGTAPVREWGRYLYEPDGAVIRAHLVAEVAAAVGGGLADEHIAYITGDALVATPFAAAYEIDEVMPFSVKRLRAELRRRRIGTLTVKKRGSAVDVQRLRHDLGFGGKGRRTSGHGEQELTLVLTRVGKAPVALLTHPKDLPSLEQHKASARDTS</sequence>
<dbReference type="Gene3D" id="3.40.50.150">
    <property type="entry name" value="Vaccinia Virus protein VP39"/>
    <property type="match status" value="1"/>
</dbReference>
<dbReference type="SUPFAM" id="SSF53335">
    <property type="entry name" value="S-adenosyl-L-methionine-dependent methyltransferases"/>
    <property type="match status" value="1"/>
</dbReference>
<dbReference type="AlphaFoldDB" id="A0A1H5ZBU7"/>
<organism evidence="2 3">
    <name type="scientific">Thermomonospora echinospora</name>
    <dbReference type="NCBI Taxonomy" id="1992"/>
    <lineage>
        <taxon>Bacteria</taxon>
        <taxon>Bacillati</taxon>
        <taxon>Actinomycetota</taxon>
        <taxon>Actinomycetes</taxon>
        <taxon>Streptosporangiales</taxon>
        <taxon>Thermomonosporaceae</taxon>
        <taxon>Thermomonospora</taxon>
    </lineage>
</organism>
<gene>
    <name evidence="2" type="ORF">SAMN04489712_104473</name>
</gene>
<dbReference type="Proteomes" id="UP000236723">
    <property type="component" value="Unassembled WGS sequence"/>
</dbReference>
<evidence type="ECO:0000313" key="3">
    <source>
        <dbReference type="Proteomes" id="UP000236723"/>
    </source>
</evidence>
<evidence type="ECO:0000259" key="1">
    <source>
        <dbReference type="Pfam" id="PF18096"/>
    </source>
</evidence>
<dbReference type="InterPro" id="IPR029063">
    <property type="entry name" value="SAM-dependent_MTases_sf"/>
</dbReference>